<sequence length="1733" mass="195053">MAEIQVFKTKITNACTLLRSNEPEVMQFNQRFAFPLQIEECKAYIREKTALLNQPKEHRDVTRFLWVKDSSLPPAGNNLKYFRFCRVPFGINASPAILNQSVLKHLEGSQSDIVTELSKSLYVDNVLLEGKNADELIRKYSESKQLFASIGMNLRDYLSNSAVANRTFVESDRAKSTQIKVLGIQWNAIEDTITLECSKKAASKISKRTVLSQINGYCYDPLGLLSPLMTPAKIFLQDLHKQKYGWDELLSEEDQNTWNSITANIVGFQVSLPRKVVEKDGRTKHTMSVFVDSSKRAYACCIYVTTTSCTGIKETKLFTAKSKIAPIKKEQTIPRLELLSIFIGLSLAESTINKIDVNFEQINLFSDSTIALCWVQGHKRLPSVVTTLVQKIGLITKRVREVSNITFYHVPTHENIADCATRGVIKSDFIRHRWWSGPVWLNMPVESWPVNVATNLSEQSSDDEIEVYTAVEQAKQPVWSLEKTNDYSKLTRIIAYCARFIRNATKGKRLPLQRSALETITPSAEEIIFAEQLLIRQEQIIHNSSMLLQNKQLDVRMDDEGLLRKYSRLQNADISFDTTNPIHIPKQSQLGYLIAYRLHKESSHCGTNQLLYSIRRRYWIPQDRSLCKRILKHCVICRKHNASPYTYPNMGPLPTERVTKSPPFSHTGVDFMGPIVVRSSNGEDCKRYVALFTCLVTRLVHLEMAKDLSAKSFILTLKRFIARRGVPLKIISDNGTNFQLTEYLLSNSQNSNEDSHLSLFLAEHRISWSFIPPSSPWMGGVWERMVGTVKRSLQKTIGRRKLNDELFQTTLCEVESVVNSRPLTTIGDQNSPCDALRPIDFIYKDVRHGAIQLSLDDNDDDPDFQQSPVIPSQKAAKQAISETEKITKKFWSIWKHEYLMELRDRHKVVGRKARSSNQQPRIGDVVLLDDDSQQPRGQWPMAVITDLIKSRDGEIRSALLQNSAGRIVQRPISRLIPLEIQSSTQSPEEQNNRSSTIEKRATAQRKPASRLTKKEVVIRHQPPRAAKNQASYSEARSGFRSSGKSSTTTLVMMAMCALSLLNSVSAATISCSSKGAAINRTHTAKAELCVNYKECKVIPEGDNATEVALPFEHIVSQHTIQWRTIIDSQQYTETIVCPAGDVCQKINCIMCTEFFGNPHCAPRMVIWIFAVCLAAILAPLSLLCYVTCRQILFKRGWMQLKKTLKQCSLPKQQIKSLPMTTMSGLPTTSKLIVFTVVMAHLFPNGQSCQYTHTLNANNTVCSQSSYKTDCREVQERTITLSENRPRACFRLRNGNQTIGSMEVQLHHVFLTCNPVVLFYTRDVNIVTKSVKRCDLAGSCTSRKCAHISERSEIPELRDTYEYPGVARCTISCGGLGCGCVLPMPGCLFSRSYAKPKNDKVYRVFHCPTWQESASITFTYTGTQGAKASDMITIGTQTTHVMKDANITLEFVTMPAIPLLGTIFVGTVDSNHSEIATIEDEDFLSLRCPTMKSASNTSECYIEDRCSCSPSETEAKCDCRNLDISRKMTSTESRLPLSSSVLHLQDNHGRVFGAVHSAVVDLTISTTAIYRADSIIDNENCEITSSPLHGCYNCLQGAEVTFSCYSYLPITIEVECQENTFSAICNSSTAQTTAKIHGTMSRYKDTCIVKCGSKTHNVVISGILAFHSHWRTPYRQPMTEHANYVNMFNYPDFGHLIDVAMEHWKSALMAVIAVTVFVAATVITIPKIIARILC</sequence>
<evidence type="ECO:0000313" key="5">
    <source>
        <dbReference type="WBParaSite" id="HCON_00139860-00001"/>
    </source>
</evidence>
<dbReference type="GO" id="GO:0042575">
    <property type="term" value="C:DNA polymerase complex"/>
    <property type="evidence" value="ECO:0007669"/>
    <property type="project" value="UniProtKB-ARBA"/>
</dbReference>
<evidence type="ECO:0000259" key="3">
    <source>
        <dbReference type="PROSITE" id="PS50994"/>
    </source>
</evidence>
<evidence type="ECO:0000256" key="2">
    <source>
        <dbReference type="SAM" id="Phobius"/>
    </source>
</evidence>
<dbReference type="GO" id="GO:0003676">
    <property type="term" value="F:nucleic acid binding"/>
    <property type="evidence" value="ECO:0007669"/>
    <property type="project" value="InterPro"/>
</dbReference>
<dbReference type="WBParaSite" id="HCON_00139860-00001">
    <property type="protein sequence ID" value="HCON_00139860-00001"/>
    <property type="gene ID" value="HCON_00139860"/>
</dbReference>
<dbReference type="PANTHER" id="PTHR47331:SF4">
    <property type="entry name" value="PEPTIDASE S1 DOMAIN-CONTAINING PROTEIN"/>
    <property type="match status" value="1"/>
</dbReference>
<feature type="compositionally biased region" description="Polar residues" evidence="1">
    <location>
        <begin position="1028"/>
        <end position="1044"/>
    </location>
</feature>
<dbReference type="Pfam" id="PF07245">
    <property type="entry name" value="Phlebovirus_G2"/>
    <property type="match status" value="1"/>
</dbReference>
<dbReference type="InterPro" id="IPR012337">
    <property type="entry name" value="RNaseH-like_sf"/>
</dbReference>
<feature type="transmembrane region" description="Helical" evidence="2">
    <location>
        <begin position="1164"/>
        <end position="1188"/>
    </location>
</feature>
<dbReference type="Pfam" id="PF05380">
    <property type="entry name" value="Peptidase_A17"/>
    <property type="match status" value="1"/>
</dbReference>
<dbReference type="InterPro" id="IPR009878">
    <property type="entry name" value="Phlebovirus_G2_fusion"/>
</dbReference>
<feature type="transmembrane region" description="Helical" evidence="2">
    <location>
        <begin position="1706"/>
        <end position="1728"/>
    </location>
</feature>
<name>A0A7I5EC86_HAECO</name>
<dbReference type="GO" id="GO:0015074">
    <property type="term" value="P:DNA integration"/>
    <property type="evidence" value="ECO:0007669"/>
    <property type="project" value="InterPro"/>
</dbReference>
<protein>
    <submittedName>
        <fullName evidence="5">Integrase catalytic domain-containing protein</fullName>
    </submittedName>
</protein>
<proteinExistence type="predicted"/>
<keyword evidence="2" id="KW-1133">Transmembrane helix</keyword>
<feature type="compositionally biased region" description="Polar residues" evidence="1">
    <location>
        <begin position="980"/>
        <end position="995"/>
    </location>
</feature>
<evidence type="ECO:0000256" key="1">
    <source>
        <dbReference type="SAM" id="MobiDB-lite"/>
    </source>
</evidence>
<organism evidence="4 5">
    <name type="scientific">Haemonchus contortus</name>
    <name type="common">Barber pole worm</name>
    <dbReference type="NCBI Taxonomy" id="6289"/>
    <lineage>
        <taxon>Eukaryota</taxon>
        <taxon>Metazoa</taxon>
        <taxon>Ecdysozoa</taxon>
        <taxon>Nematoda</taxon>
        <taxon>Chromadorea</taxon>
        <taxon>Rhabditida</taxon>
        <taxon>Rhabditina</taxon>
        <taxon>Rhabditomorpha</taxon>
        <taxon>Strongyloidea</taxon>
        <taxon>Trichostrongylidae</taxon>
        <taxon>Haemonchus</taxon>
    </lineage>
</organism>
<dbReference type="OrthoDB" id="8019190at2759"/>
<feature type="domain" description="Integrase catalytic" evidence="3">
    <location>
        <begin position="659"/>
        <end position="840"/>
    </location>
</feature>
<keyword evidence="4" id="KW-1185">Reference proteome</keyword>
<reference evidence="5" key="1">
    <citation type="submission" date="2020-12" db="UniProtKB">
        <authorList>
            <consortium name="WormBaseParasite"/>
        </authorList>
    </citation>
    <scope>IDENTIFICATION</scope>
    <source>
        <strain evidence="5">MHco3</strain>
    </source>
</reference>
<feature type="region of interest" description="Disordered" evidence="1">
    <location>
        <begin position="978"/>
        <end position="1044"/>
    </location>
</feature>
<dbReference type="Gene3D" id="2.60.98.50">
    <property type="match status" value="1"/>
</dbReference>
<dbReference type="Gene3D" id="3.30.420.10">
    <property type="entry name" value="Ribonuclease H-like superfamily/Ribonuclease H"/>
    <property type="match status" value="2"/>
</dbReference>
<dbReference type="InterPro" id="IPR041588">
    <property type="entry name" value="Integrase_H2C2"/>
</dbReference>
<dbReference type="SUPFAM" id="SSF53098">
    <property type="entry name" value="Ribonuclease H-like"/>
    <property type="match status" value="1"/>
</dbReference>
<dbReference type="Proteomes" id="UP000025227">
    <property type="component" value="Unplaced"/>
</dbReference>
<evidence type="ECO:0000313" key="4">
    <source>
        <dbReference type="Proteomes" id="UP000025227"/>
    </source>
</evidence>
<keyword evidence="2" id="KW-0812">Transmembrane</keyword>
<dbReference type="OMA" id="ITIEVEC"/>
<dbReference type="PANTHER" id="PTHR47331">
    <property type="entry name" value="PHD-TYPE DOMAIN-CONTAINING PROTEIN"/>
    <property type="match status" value="1"/>
</dbReference>
<dbReference type="Gene3D" id="1.10.340.70">
    <property type="match status" value="1"/>
</dbReference>
<accession>A0A7I5EC86</accession>
<dbReference type="InterPro" id="IPR001584">
    <property type="entry name" value="Integrase_cat-core"/>
</dbReference>
<keyword evidence="2" id="KW-0472">Membrane</keyword>
<dbReference type="Pfam" id="PF17921">
    <property type="entry name" value="Integrase_H2C2"/>
    <property type="match status" value="1"/>
</dbReference>
<dbReference type="PROSITE" id="PS50994">
    <property type="entry name" value="INTEGRASE"/>
    <property type="match status" value="1"/>
</dbReference>
<dbReference type="SUPFAM" id="SSF56672">
    <property type="entry name" value="DNA/RNA polymerases"/>
    <property type="match status" value="1"/>
</dbReference>
<dbReference type="Gene3D" id="2.60.40.3770">
    <property type="match status" value="1"/>
</dbReference>
<dbReference type="InterPro" id="IPR008042">
    <property type="entry name" value="Retrotrans_Pao"/>
</dbReference>
<dbReference type="InterPro" id="IPR043502">
    <property type="entry name" value="DNA/RNA_pol_sf"/>
</dbReference>
<dbReference type="InterPro" id="IPR036397">
    <property type="entry name" value="RNaseH_sf"/>
</dbReference>
<dbReference type="Pfam" id="PF18701">
    <property type="entry name" value="DUF5641"/>
    <property type="match status" value="1"/>
</dbReference>
<dbReference type="InterPro" id="IPR040676">
    <property type="entry name" value="DUF5641"/>
</dbReference>